<evidence type="ECO:0000256" key="2">
    <source>
        <dbReference type="ARBA" id="ARBA00022723"/>
    </source>
</evidence>
<evidence type="ECO:0000313" key="7">
    <source>
        <dbReference type="Proteomes" id="UP000248057"/>
    </source>
</evidence>
<dbReference type="InterPro" id="IPR015341">
    <property type="entry name" value="Glyco_hydro_38_cen"/>
</dbReference>
<dbReference type="Gene3D" id="3.20.110.10">
    <property type="entry name" value="Glycoside hydrolase 38, N terminal domain"/>
    <property type="match status" value="1"/>
</dbReference>
<dbReference type="InterPro" id="IPR041147">
    <property type="entry name" value="GH38_C"/>
</dbReference>
<evidence type="ECO:0000256" key="4">
    <source>
        <dbReference type="ARBA" id="ARBA00023295"/>
    </source>
</evidence>
<dbReference type="GO" id="GO:0004559">
    <property type="term" value="F:alpha-mannosidase activity"/>
    <property type="evidence" value="ECO:0007669"/>
    <property type="project" value="InterPro"/>
</dbReference>
<dbReference type="SUPFAM" id="SSF74650">
    <property type="entry name" value="Galactose mutarotase-like"/>
    <property type="match status" value="1"/>
</dbReference>
<dbReference type="InterPro" id="IPR011682">
    <property type="entry name" value="Glyco_hydro_38_C"/>
</dbReference>
<dbReference type="InterPro" id="IPR028995">
    <property type="entry name" value="Glyco_hydro_57/38_cen_sf"/>
</dbReference>
<dbReference type="Gene3D" id="2.70.98.30">
    <property type="entry name" value="Golgi alpha-mannosidase II, domain 4"/>
    <property type="match status" value="1"/>
</dbReference>
<dbReference type="SUPFAM" id="SSF88713">
    <property type="entry name" value="Glycoside hydrolase/deacetylase"/>
    <property type="match status" value="1"/>
</dbReference>
<keyword evidence="3" id="KW-0378">Hydrolase</keyword>
<dbReference type="SMART" id="SM00872">
    <property type="entry name" value="Alpha-mann_mid"/>
    <property type="match status" value="1"/>
</dbReference>
<reference evidence="6 7" key="1">
    <citation type="submission" date="2018-05" db="EMBL/GenBank/DDBJ databases">
        <title>Genomic Encyclopedia of Type Strains, Phase IV (KMG-IV): sequencing the most valuable type-strain genomes for metagenomic binning, comparative biology and taxonomic classification.</title>
        <authorList>
            <person name="Goeker M."/>
        </authorList>
    </citation>
    <scope>NUCLEOTIDE SEQUENCE [LARGE SCALE GENOMIC DNA]</scope>
    <source>
        <strain evidence="6 7">DSM 24995</strain>
    </source>
</reference>
<dbReference type="GO" id="GO:0030246">
    <property type="term" value="F:carbohydrate binding"/>
    <property type="evidence" value="ECO:0007669"/>
    <property type="project" value="InterPro"/>
</dbReference>
<dbReference type="FunFam" id="1.20.1270.50:FF:000004">
    <property type="entry name" value="alpha-mannosidase 2C1 isoform X1"/>
    <property type="match status" value="1"/>
</dbReference>
<keyword evidence="4" id="KW-0326">Glycosidase</keyword>
<dbReference type="CDD" id="cd10789">
    <property type="entry name" value="GH38N_AMII_ER_cytosolic"/>
    <property type="match status" value="1"/>
</dbReference>
<dbReference type="Pfam" id="PF07748">
    <property type="entry name" value="Glyco_hydro_38C"/>
    <property type="match status" value="1"/>
</dbReference>
<dbReference type="GeneID" id="86060514"/>
<dbReference type="FunFam" id="2.70.98.30:FF:000010">
    <property type="entry name" value="Cytosolic alpha-mannosidase"/>
    <property type="match status" value="1"/>
</dbReference>
<dbReference type="InterPro" id="IPR000602">
    <property type="entry name" value="Glyco_hydro_38_N"/>
</dbReference>
<dbReference type="InterPro" id="IPR027291">
    <property type="entry name" value="Glyco_hydro_38_N_sf"/>
</dbReference>
<name>A0A2V3YAZ1_9FIRM</name>
<keyword evidence="2" id="KW-0479">Metal-binding</keyword>
<dbReference type="GO" id="GO:0006013">
    <property type="term" value="P:mannose metabolic process"/>
    <property type="evidence" value="ECO:0007669"/>
    <property type="project" value="InterPro"/>
</dbReference>
<dbReference type="Gene3D" id="2.60.40.2220">
    <property type="match status" value="1"/>
</dbReference>
<dbReference type="InterPro" id="IPR037094">
    <property type="entry name" value="Glyco_hydro_38_cen_sf"/>
</dbReference>
<dbReference type="AlphaFoldDB" id="A0A2V3YAZ1"/>
<comment type="caution">
    <text evidence="6">The sequence shown here is derived from an EMBL/GenBank/DDBJ whole genome shotgun (WGS) entry which is preliminary data.</text>
</comment>
<dbReference type="PANTHER" id="PTHR46017:SF1">
    <property type="entry name" value="ALPHA-MANNOSIDASE 2C1"/>
    <property type="match status" value="1"/>
</dbReference>
<dbReference type="Proteomes" id="UP000248057">
    <property type="component" value="Unassembled WGS sequence"/>
</dbReference>
<dbReference type="Pfam" id="PF09261">
    <property type="entry name" value="Alpha-mann_mid"/>
    <property type="match status" value="1"/>
</dbReference>
<gene>
    <name evidence="6" type="ORF">DFR60_102530</name>
</gene>
<accession>A0A2V3YAZ1</accession>
<dbReference type="InterPro" id="IPR011013">
    <property type="entry name" value="Gal_mutarotase_sf_dom"/>
</dbReference>
<evidence type="ECO:0000256" key="1">
    <source>
        <dbReference type="ARBA" id="ARBA00009792"/>
    </source>
</evidence>
<dbReference type="FunFam" id="3.20.110.10:FF:000002">
    <property type="entry name" value="alpha-mannosidase 2C1 isoform X1"/>
    <property type="match status" value="1"/>
</dbReference>
<sequence>MKYYESRIRTVLNVLKDACRTEYLEAQQIRYRSCGYEMDSVMKEDISGWKIFKKGDTWGSEDGHACFALSFQIPPIHQDRPVWMEVLTNLDNYWDTDNPQFLVNIDGRNRCGLDVNHRTCRISPRAEAGQRYDVRIYAYQNHAHSDVSLKVTFYVLREDVQKLFYDLLVPFEAAVLLPEDSYERQHMLMLLNETLNCLDLRRVGSEQFYRSVKEAEAYLEAHYEKLCCPQPAVTEYCIGHTHIDVAWKWPLRQTVEKAVRSFHTVLELMDQYPEYRFMSSQPQLYEFVKEEDPDLYAQIKAAVKAGRWEPEGGMWLEPDCNLINGESMVRQLLYGRSFFWREFGVRCEILWLPDVFGYSASMPQILKKSGIRYFMTTKISWNEVNRIPNDTMVWRGIDGTGILTYFITTQENKKTPGEDPDDFTTTYNGEITPSQVSGCWERYSNKGMNQDILNCFGFGDGGGGATADMLEQHARLKKGITGIPRTRQAFAKEFFHRLEHNLKDRDVPEWSGELYLEFHRGTYTSMGRNKRYNRLCEWKNCDVEQFSVLGRLLRIGLEYPREDLNRCWKLTLLNQFHDILPGSSIKEVYEDSKNQYEEILRTDRRNIEAALRAVAGGIPAIGRSAVVFNPLYTAGEGMIRIDSNSPVSLIRDGAVYPGQLAEDGGYLFWVDGILPKGYGVFSVEPASAGTEGTPVKTADGVIDTPYYRIRLNEQGYPDSIYDKEAGRELVQEGKCVNELQIFEDRPSQYDNWNLDASYQEKMWGARLQTEPKVVETGPVRTCIRTVRHFLDSRIQQDMIVYSKSRRIDFVTDVDWRESQLFLKAAFPLEITAGRAVYDIQFGSLERPTHMNTSWEQAKFEVCAHKWADLSEYGYGAAVLNDCKYGYDIHGSVIRLSLLKSGIYPNPDADKEKHRFTYSLYPHMGGYREGKVIEKAYELNCPLYAVLTGPHAGGLPARYSMISADRENIVIETIKEAENSQRIVIRTYEAWGKRTAVRFRIAEEMGERVFDASLMEEEEQQIECVNHMFSAEYGPYEIKTFLIGEQ</sequence>
<comment type="similarity">
    <text evidence="1">Belongs to the glycosyl hydrolase 38 family.</text>
</comment>
<dbReference type="EMBL" id="QJKD01000002">
    <property type="protein sequence ID" value="PXX56255.1"/>
    <property type="molecule type" value="Genomic_DNA"/>
</dbReference>
<keyword evidence="7" id="KW-1185">Reference proteome</keyword>
<dbReference type="InterPro" id="IPR011330">
    <property type="entry name" value="Glyco_hydro/deAcase_b/a-brl"/>
</dbReference>
<feature type="domain" description="Glycoside hydrolase family 38 central" evidence="5">
    <location>
        <begin position="517"/>
        <end position="596"/>
    </location>
</feature>
<evidence type="ECO:0000313" key="6">
    <source>
        <dbReference type="EMBL" id="PXX56255.1"/>
    </source>
</evidence>
<protein>
    <submittedName>
        <fullName evidence="6">Alpha-mannosidase</fullName>
    </submittedName>
</protein>
<evidence type="ECO:0000259" key="5">
    <source>
        <dbReference type="SMART" id="SM00872"/>
    </source>
</evidence>
<organism evidence="6 7">
    <name type="scientific">Hungatella effluvii</name>
    <dbReference type="NCBI Taxonomy" id="1096246"/>
    <lineage>
        <taxon>Bacteria</taxon>
        <taxon>Bacillati</taxon>
        <taxon>Bacillota</taxon>
        <taxon>Clostridia</taxon>
        <taxon>Lachnospirales</taxon>
        <taxon>Lachnospiraceae</taxon>
        <taxon>Hungatella</taxon>
    </lineage>
</organism>
<dbReference type="SUPFAM" id="SSF88688">
    <property type="entry name" value="Families 57/38 glycoside transferase middle domain"/>
    <property type="match status" value="1"/>
</dbReference>
<evidence type="ECO:0000256" key="3">
    <source>
        <dbReference type="ARBA" id="ARBA00022801"/>
    </source>
</evidence>
<dbReference type="PANTHER" id="PTHR46017">
    <property type="entry name" value="ALPHA-MANNOSIDASE 2C1"/>
    <property type="match status" value="1"/>
</dbReference>
<dbReference type="GO" id="GO:0009313">
    <property type="term" value="P:oligosaccharide catabolic process"/>
    <property type="evidence" value="ECO:0007669"/>
    <property type="project" value="TreeGrafter"/>
</dbReference>
<dbReference type="Gene3D" id="1.20.1270.50">
    <property type="entry name" value="Glycoside hydrolase family 38, central domain"/>
    <property type="match status" value="1"/>
</dbReference>
<dbReference type="Pfam" id="PF17677">
    <property type="entry name" value="Glyco_hydro38C2"/>
    <property type="match status" value="1"/>
</dbReference>
<dbReference type="GO" id="GO:0046872">
    <property type="term" value="F:metal ion binding"/>
    <property type="evidence" value="ECO:0007669"/>
    <property type="project" value="UniProtKB-KW"/>
</dbReference>
<dbReference type="Pfam" id="PF01074">
    <property type="entry name" value="Glyco_hydro_38N"/>
    <property type="match status" value="1"/>
</dbReference>
<dbReference type="RefSeq" id="WP_110322045.1">
    <property type="nucleotide sequence ID" value="NZ_QJKD01000002.1"/>
</dbReference>
<proteinExistence type="inferred from homology"/>